<keyword evidence="2" id="KW-1133">Transmembrane helix</keyword>
<feature type="domain" description="Knr4/Smi1-like" evidence="3">
    <location>
        <begin position="408"/>
        <end position="529"/>
    </location>
</feature>
<name>A0ABU7SII7_9ACTN</name>
<evidence type="ECO:0000313" key="4">
    <source>
        <dbReference type="EMBL" id="MEE6309760.1"/>
    </source>
</evidence>
<dbReference type="EMBL" id="JAZGQL010000017">
    <property type="protein sequence ID" value="MEE6309760.1"/>
    <property type="molecule type" value="Genomic_DNA"/>
</dbReference>
<evidence type="ECO:0000259" key="3">
    <source>
        <dbReference type="SMART" id="SM00860"/>
    </source>
</evidence>
<dbReference type="InterPro" id="IPR018958">
    <property type="entry name" value="Knr4/Smi1-like_dom"/>
</dbReference>
<dbReference type="Pfam" id="PF13500">
    <property type="entry name" value="AAA_26"/>
    <property type="match status" value="1"/>
</dbReference>
<dbReference type="Proteomes" id="UP001339911">
    <property type="component" value="Unassembled WGS sequence"/>
</dbReference>
<reference evidence="4 5" key="1">
    <citation type="submission" date="2024-01" db="EMBL/GenBank/DDBJ databases">
        <title>Genome insights into Plantactinospora veratri sp. nov.</title>
        <authorList>
            <person name="Wang L."/>
        </authorList>
    </citation>
    <scope>NUCLEOTIDE SEQUENCE [LARGE SCALE GENOMIC DNA]</scope>
    <source>
        <strain evidence="4 5">NEAU-FHS4</strain>
    </source>
</reference>
<organism evidence="4 5">
    <name type="scientific">Plantactinospora veratri</name>
    <dbReference type="NCBI Taxonomy" id="1436122"/>
    <lineage>
        <taxon>Bacteria</taxon>
        <taxon>Bacillati</taxon>
        <taxon>Actinomycetota</taxon>
        <taxon>Actinomycetes</taxon>
        <taxon>Micromonosporales</taxon>
        <taxon>Micromonosporaceae</taxon>
        <taxon>Plantactinospora</taxon>
    </lineage>
</organism>
<dbReference type="SUPFAM" id="SSF52540">
    <property type="entry name" value="P-loop containing nucleoside triphosphate hydrolases"/>
    <property type="match status" value="1"/>
</dbReference>
<dbReference type="InterPro" id="IPR027417">
    <property type="entry name" value="P-loop_NTPase"/>
</dbReference>
<dbReference type="SMART" id="SM00860">
    <property type="entry name" value="SMI1_KNR4"/>
    <property type="match status" value="1"/>
</dbReference>
<proteinExistence type="predicted"/>
<dbReference type="Gene3D" id="3.40.50.300">
    <property type="entry name" value="P-loop containing nucleotide triphosphate hydrolases"/>
    <property type="match status" value="1"/>
</dbReference>
<dbReference type="PANTHER" id="PTHR47432:SF1">
    <property type="entry name" value="CELL WALL ASSEMBLY REGULATOR SMI1"/>
    <property type="match status" value="1"/>
</dbReference>
<dbReference type="CDD" id="cd03109">
    <property type="entry name" value="DTBS"/>
    <property type="match status" value="1"/>
</dbReference>
<dbReference type="Pfam" id="PF09346">
    <property type="entry name" value="SMI1_KNR4"/>
    <property type="match status" value="1"/>
</dbReference>
<comment type="caution">
    <text evidence="4">The sequence shown here is derived from an EMBL/GenBank/DDBJ whole genome shotgun (WGS) entry which is preliminary data.</text>
</comment>
<dbReference type="InterPro" id="IPR051873">
    <property type="entry name" value="KNR4/SMI1_regulator"/>
</dbReference>
<feature type="region of interest" description="Disordered" evidence="1">
    <location>
        <begin position="213"/>
        <end position="283"/>
    </location>
</feature>
<keyword evidence="2" id="KW-0812">Transmembrane</keyword>
<evidence type="ECO:0000256" key="1">
    <source>
        <dbReference type="SAM" id="MobiDB-lite"/>
    </source>
</evidence>
<dbReference type="PANTHER" id="PTHR47432">
    <property type="entry name" value="CELL WALL ASSEMBLY REGULATOR SMI1"/>
    <property type="match status" value="1"/>
</dbReference>
<dbReference type="SUPFAM" id="SSF160631">
    <property type="entry name" value="SMI1/KNR4-like"/>
    <property type="match status" value="1"/>
</dbReference>
<gene>
    <name evidence="4" type="ORF">V1634_23280</name>
</gene>
<feature type="region of interest" description="Disordered" evidence="1">
    <location>
        <begin position="331"/>
        <end position="361"/>
    </location>
</feature>
<protein>
    <submittedName>
        <fullName evidence="4">SMI1/KNR4 family protein</fullName>
    </submittedName>
</protein>
<feature type="transmembrane region" description="Helical" evidence="2">
    <location>
        <begin position="293"/>
        <end position="314"/>
    </location>
</feature>
<evidence type="ECO:0000313" key="5">
    <source>
        <dbReference type="Proteomes" id="UP001339911"/>
    </source>
</evidence>
<keyword evidence="5" id="KW-1185">Reference proteome</keyword>
<accession>A0ABU7SII7</accession>
<feature type="compositionally biased region" description="Low complexity" evidence="1">
    <location>
        <begin position="271"/>
        <end position="282"/>
    </location>
</feature>
<dbReference type="InterPro" id="IPR037883">
    <property type="entry name" value="Knr4/Smi1-like_sf"/>
</dbReference>
<keyword evidence="2" id="KW-0472">Membrane</keyword>
<dbReference type="RefSeq" id="WP_331209998.1">
    <property type="nucleotide sequence ID" value="NZ_JAZGQL010000017.1"/>
</dbReference>
<sequence>MSWPDGGPWVVATTSSSPSWAVVTAALCAASTARPAVLRIVHDVPGAPDTSDTSDASAAPLAPLRDNLASFLEVRAGTADPIGVDDLVGVVRALSRTHGLVLVTGAPGLVVPLGRAGWTLADLAWALGAPVVLVVDPGPGAVNHTTLALDVLAGRDLTGTVVAVGDGDELARLPVGLAGRVPADAADRPEAFRTAAPGWLDPLLHATRRPVRTTAPPAPQAAPASAPAGDPPEPTGDEAGEPTGESAGDGSAGAGGAPVPGAERGRPNPVVPGSAGPGVVRGPARRTVSGKRVLIALLLIFLASVLLLCGLTLISPTGPAVVNEYRISERRDVSDDPVPSARLRLPVQTPAPTPTRSPSIGVCSHNARRVAATVPDAATTDRVDAAWLRIERWLARHAPRSRASLRPPAAPARISALQTRMSVPFPADLVASLRRHDGADDFDLPPFYRPLSLDQIAADWAVNCKVRSDIPMEDDWWHPSYVPFASAGDGGSLLVDQRPGGHGRVGEFYPEDGTGFDPWPASVAELLAGVARSLETGEPYAGRYRPTVDAEGRLDWTIG</sequence>
<evidence type="ECO:0000256" key="2">
    <source>
        <dbReference type="SAM" id="Phobius"/>
    </source>
</evidence>